<feature type="region of interest" description="Disordered" evidence="1">
    <location>
        <begin position="781"/>
        <end position="801"/>
    </location>
</feature>
<evidence type="ECO:0000313" key="3">
    <source>
        <dbReference type="Proteomes" id="UP000001996"/>
    </source>
</evidence>
<keyword evidence="3" id="KW-1185">Reference proteome</keyword>
<feature type="compositionally biased region" description="Polar residues" evidence="1">
    <location>
        <begin position="1"/>
        <end position="17"/>
    </location>
</feature>
<feature type="compositionally biased region" description="Basic residues" evidence="1">
    <location>
        <begin position="1060"/>
        <end position="1069"/>
    </location>
</feature>
<dbReference type="OrthoDB" id="3981301at2759"/>
<feature type="compositionally biased region" description="Polar residues" evidence="1">
    <location>
        <begin position="609"/>
        <end position="640"/>
    </location>
</feature>
<protein>
    <submittedName>
        <fullName evidence="2">Uncharacterized protein</fullName>
    </submittedName>
</protein>
<dbReference type="AlphaFoldDB" id="A5E5T7"/>
<feature type="region of interest" description="Disordered" evidence="1">
    <location>
        <begin position="883"/>
        <end position="934"/>
    </location>
</feature>
<feature type="compositionally biased region" description="Low complexity" evidence="1">
    <location>
        <begin position="1037"/>
        <end position="1059"/>
    </location>
</feature>
<dbReference type="Proteomes" id="UP000001996">
    <property type="component" value="Unassembled WGS sequence"/>
</dbReference>
<reference evidence="2 3" key="1">
    <citation type="journal article" date="2009" name="Nature">
        <title>Evolution of pathogenicity and sexual reproduction in eight Candida genomes.</title>
        <authorList>
            <person name="Butler G."/>
            <person name="Rasmussen M.D."/>
            <person name="Lin M.F."/>
            <person name="Santos M.A."/>
            <person name="Sakthikumar S."/>
            <person name="Munro C.A."/>
            <person name="Rheinbay E."/>
            <person name="Grabherr M."/>
            <person name="Forche A."/>
            <person name="Reedy J.L."/>
            <person name="Agrafioti I."/>
            <person name="Arnaud M.B."/>
            <person name="Bates S."/>
            <person name="Brown A.J."/>
            <person name="Brunke S."/>
            <person name="Costanzo M.C."/>
            <person name="Fitzpatrick D.A."/>
            <person name="de Groot P.W."/>
            <person name="Harris D."/>
            <person name="Hoyer L.L."/>
            <person name="Hube B."/>
            <person name="Klis F.M."/>
            <person name="Kodira C."/>
            <person name="Lennard N."/>
            <person name="Logue M.E."/>
            <person name="Martin R."/>
            <person name="Neiman A.M."/>
            <person name="Nikolaou E."/>
            <person name="Quail M.A."/>
            <person name="Quinn J."/>
            <person name="Santos M.C."/>
            <person name="Schmitzberger F.F."/>
            <person name="Sherlock G."/>
            <person name="Shah P."/>
            <person name="Silverstein K.A."/>
            <person name="Skrzypek M.S."/>
            <person name="Soll D."/>
            <person name="Staggs R."/>
            <person name="Stansfield I."/>
            <person name="Stumpf M.P."/>
            <person name="Sudbery P.E."/>
            <person name="Srikantha T."/>
            <person name="Zeng Q."/>
            <person name="Berman J."/>
            <person name="Berriman M."/>
            <person name="Heitman J."/>
            <person name="Gow N.A."/>
            <person name="Lorenz M.C."/>
            <person name="Birren B.W."/>
            <person name="Kellis M."/>
            <person name="Cuomo C.A."/>
        </authorList>
    </citation>
    <scope>NUCLEOTIDE SEQUENCE [LARGE SCALE GENOMIC DNA]</scope>
    <source>
        <strain evidence="3">ATCC 11503 / BCRC 21390 / CBS 2605 / JCM 1781 / NBRC 1676 / NRRL YB-4239</strain>
    </source>
</reference>
<feature type="compositionally biased region" description="Low complexity" evidence="1">
    <location>
        <begin position="377"/>
        <end position="394"/>
    </location>
</feature>
<evidence type="ECO:0000313" key="2">
    <source>
        <dbReference type="EMBL" id="EDK46795.1"/>
    </source>
</evidence>
<feature type="region of interest" description="Disordered" evidence="1">
    <location>
        <begin position="1"/>
        <end position="55"/>
    </location>
</feature>
<feature type="compositionally biased region" description="Low complexity" evidence="1">
    <location>
        <begin position="18"/>
        <end position="37"/>
    </location>
</feature>
<proteinExistence type="predicted"/>
<feature type="region of interest" description="Disordered" evidence="1">
    <location>
        <begin position="377"/>
        <end position="406"/>
    </location>
</feature>
<dbReference type="EMBL" id="CH981530">
    <property type="protein sequence ID" value="EDK46795.1"/>
    <property type="molecule type" value="Genomic_DNA"/>
</dbReference>
<evidence type="ECO:0000256" key="1">
    <source>
        <dbReference type="SAM" id="MobiDB-lite"/>
    </source>
</evidence>
<feature type="compositionally biased region" description="Low complexity" evidence="1">
    <location>
        <begin position="333"/>
        <end position="358"/>
    </location>
</feature>
<dbReference type="HOGENOM" id="CLU_281587_0_0_1"/>
<feature type="compositionally biased region" description="Polar residues" evidence="1">
    <location>
        <begin position="593"/>
        <end position="602"/>
    </location>
</feature>
<feature type="compositionally biased region" description="Pro residues" evidence="1">
    <location>
        <begin position="897"/>
        <end position="906"/>
    </location>
</feature>
<accession>A5E5T7</accession>
<feature type="region of interest" description="Disordered" evidence="1">
    <location>
        <begin position="328"/>
        <end position="358"/>
    </location>
</feature>
<feature type="compositionally biased region" description="Polar residues" evidence="1">
    <location>
        <begin position="653"/>
        <end position="665"/>
    </location>
</feature>
<feature type="region of interest" description="Disordered" evidence="1">
    <location>
        <begin position="593"/>
        <end position="665"/>
    </location>
</feature>
<name>A5E5T7_LODEL</name>
<dbReference type="VEuPathDB" id="FungiDB:LELG_04976"/>
<dbReference type="InParanoid" id="A5E5T7"/>
<organism evidence="2 3">
    <name type="scientific">Lodderomyces elongisporus (strain ATCC 11503 / CBS 2605 / JCM 1781 / NBRC 1676 / NRRL YB-4239)</name>
    <name type="common">Yeast</name>
    <name type="synonym">Saccharomyces elongisporus</name>
    <dbReference type="NCBI Taxonomy" id="379508"/>
    <lineage>
        <taxon>Eukaryota</taxon>
        <taxon>Fungi</taxon>
        <taxon>Dikarya</taxon>
        <taxon>Ascomycota</taxon>
        <taxon>Saccharomycotina</taxon>
        <taxon>Pichiomycetes</taxon>
        <taxon>Debaryomycetaceae</taxon>
        <taxon>Candida/Lodderomyces clade</taxon>
        <taxon>Lodderomyces</taxon>
    </lineage>
</organism>
<feature type="compositionally biased region" description="Polar residues" evidence="1">
    <location>
        <begin position="781"/>
        <end position="793"/>
    </location>
</feature>
<feature type="compositionally biased region" description="Polar residues" evidence="1">
    <location>
        <begin position="395"/>
        <end position="404"/>
    </location>
</feature>
<feature type="compositionally biased region" description="Basic and acidic residues" evidence="1">
    <location>
        <begin position="918"/>
        <end position="934"/>
    </location>
</feature>
<sequence length="1112" mass="122366">MSSLPQHLTLPSVSYHQTNSSTSNSNNNHSHNHNNTHQASPTPASPFNPRTHRHKRSQAILGDFGLGLFNINDSTSIPHHTASSTSIYHQLAPPQGLNTSEHHYNNNNNNGDIAAQQTIIPAASQSVPKEVPFTLTSNTNTNTDTANNKTSEEDNGYLDRHFNFNNRQDFTNDPTISKYAFPKFEDFHNSINNNTNASPTATYTTNFRKNLSSPIQLSNKLSQSSLRQKTSFNMATGTNTNTGTSTNTSAVPDAIIDLDYILSANVNNHNLDIDHETNFMAMDSEPIFNQEMDFLGSPAIAEEDDSEYTCSLADDIMDLNDLDAPSLTHQGIQQQQQQQQQLPPLSPPRSAMAAALSSSSSAHHQFYSLANSSASSINNNGNNNNPSTSLSNTPLVSTPTQQRSGARAHRYQIFYDQSNRISNALKGPPSMESISRQETPPLQTHQQFRYHKNNNSGATTATSNTTVAYNLNHSSSLPSLKGKRSFSSMRYAEFKRMSSPKREFNRNVLSMSPTKFNLSNAGNSSNNFGNHLGLLHGIPRLNPDGFHSPNHAKLQSHYNSAVAGGAGGTVGGQGMGSNQYMMSPTKFNPDTFFNPSNNSTTHTIDEFEGQSNLNPRTVPQSSTPSTLGTQSTMETSATENSVKENRCKDEGQTSENSSPISNCSETSTKVVNNIDTELETEDEIMKDAPEIIITNDVERKMDNVRQNLVYNKGNMEDEGNGVNMYGGEEEVEQEEEEEEEENELTRVDIDDASEVENEDQNLLVRLLTLTIPRISIHNNELATSSPSESTLSGHASPIGNHSEHQLVQGQKVVELVQPSPVSTTFSSSYQIDTKDEVFEPKQPLDNKNEERVARAERNDCEIVKEKPELDLIALSNANVKTSTIRPSNEISPLSSSPLPPPPPQPPTTTTTTLSNNVDTKKELDRLDTQEGLERPEKVKRLERLDFAQPLKSQIHRSVFESSSSLDILPQTSLENKVHMPVLDSAPSSTSHMHASVFETSSSDINSQISHHRKSPERSIEFVKPAVVMASHTNQPNTRLQSSTSTTISLSSSSSSSFTRTFRRQKHGRSKSMIEDLISIKSEASGNGGGGRATTSSKAARRSSKFFDWIRKK</sequence>
<gene>
    <name evidence="2" type="ORF">LELG_04976</name>
</gene>
<feature type="region of interest" description="Disordered" evidence="1">
    <location>
        <begin position="1034"/>
        <end position="1112"/>
    </location>
</feature>
<feature type="compositionally biased region" description="Basic and acidic residues" evidence="1">
    <location>
        <begin position="641"/>
        <end position="651"/>
    </location>
</feature>
<feature type="compositionally biased region" description="Low complexity" evidence="1">
    <location>
        <begin position="134"/>
        <end position="149"/>
    </location>
</feature>
<feature type="region of interest" description="Disordered" evidence="1">
    <location>
        <begin position="133"/>
        <end position="155"/>
    </location>
</feature>